<accession>I7LDZ5</accession>
<dbReference type="GO" id="GO:0003700">
    <property type="term" value="F:DNA-binding transcription factor activity"/>
    <property type="evidence" value="ECO:0007669"/>
    <property type="project" value="InterPro"/>
</dbReference>
<evidence type="ECO:0000313" key="7">
    <source>
        <dbReference type="EMBL" id="KRN14648.1"/>
    </source>
</evidence>
<dbReference type="InterPro" id="IPR028978">
    <property type="entry name" value="Chorismate_lyase_/UTRA_dom_sf"/>
</dbReference>
<evidence type="ECO:0000259" key="5">
    <source>
        <dbReference type="PROSITE" id="PS50949"/>
    </source>
</evidence>
<dbReference type="Pfam" id="PF07702">
    <property type="entry name" value="UTRA"/>
    <property type="match status" value="1"/>
</dbReference>
<name>I7LDZ5_9LACO</name>
<dbReference type="Pfam" id="PF00392">
    <property type="entry name" value="GntR"/>
    <property type="match status" value="1"/>
</dbReference>
<dbReference type="EMBL" id="CAKC01000092">
    <property type="protein sequence ID" value="CCI87756.1"/>
    <property type="molecule type" value="Genomic_DNA"/>
</dbReference>
<reference evidence="7 9" key="2">
    <citation type="journal article" date="2015" name="Genome Announc.">
        <title>Expanding the biotechnology potential of lactobacilli through comparative genomics of 213 strains and associated genera.</title>
        <authorList>
            <person name="Sun Z."/>
            <person name="Harris H.M."/>
            <person name="McCann A."/>
            <person name="Guo C."/>
            <person name="Argimon S."/>
            <person name="Zhang W."/>
            <person name="Yang X."/>
            <person name="Jeffery I.B."/>
            <person name="Cooney J.C."/>
            <person name="Kagawa T.F."/>
            <person name="Liu W."/>
            <person name="Song Y."/>
            <person name="Salvetti E."/>
            <person name="Wrobel A."/>
            <person name="Rasinkangas P."/>
            <person name="Parkhill J."/>
            <person name="Rea M.C."/>
            <person name="O'Sullivan O."/>
            <person name="Ritari J."/>
            <person name="Douillard F.P."/>
            <person name="Paul Ross R."/>
            <person name="Yang R."/>
            <person name="Briner A.E."/>
            <person name="Felis G.E."/>
            <person name="de Vos W.M."/>
            <person name="Barrangou R."/>
            <person name="Klaenhammer T.R."/>
            <person name="Caufield P.W."/>
            <person name="Cui Y."/>
            <person name="Zhang H."/>
            <person name="O'Toole P.W."/>
        </authorList>
    </citation>
    <scope>NUCLEOTIDE SEQUENCE [LARGE SCALE GENOMIC DNA]</scope>
    <source>
        <strain evidence="7 9">DSM 23908</strain>
    </source>
</reference>
<dbReference type="InterPro" id="IPR036390">
    <property type="entry name" value="WH_DNA-bd_sf"/>
</dbReference>
<dbReference type="AlphaFoldDB" id="I7LDZ5"/>
<keyword evidence="1" id="KW-0678">Repressor</keyword>
<feature type="domain" description="HTH gntR-type" evidence="5">
    <location>
        <begin position="3"/>
        <end position="71"/>
    </location>
</feature>
<dbReference type="Gene3D" id="3.40.1410.10">
    <property type="entry name" value="Chorismate lyase-like"/>
    <property type="match status" value="1"/>
</dbReference>
<dbReference type="Gene3D" id="1.10.10.10">
    <property type="entry name" value="Winged helix-like DNA-binding domain superfamily/Winged helix DNA-binding domain"/>
    <property type="match status" value="1"/>
</dbReference>
<dbReference type="CDD" id="cd07377">
    <property type="entry name" value="WHTH_GntR"/>
    <property type="match status" value="1"/>
</dbReference>
<evidence type="ECO:0000256" key="4">
    <source>
        <dbReference type="ARBA" id="ARBA00023163"/>
    </source>
</evidence>
<dbReference type="InterPro" id="IPR000524">
    <property type="entry name" value="Tscrpt_reg_HTH_GntR"/>
</dbReference>
<dbReference type="SMART" id="SM00866">
    <property type="entry name" value="UTRA"/>
    <property type="match status" value="1"/>
</dbReference>
<protein>
    <submittedName>
        <fullName evidence="6 7">Transcriptional regulator</fullName>
    </submittedName>
</protein>
<dbReference type="Proteomes" id="UP000009326">
    <property type="component" value="Unassembled WGS sequence"/>
</dbReference>
<dbReference type="InterPro" id="IPR011663">
    <property type="entry name" value="UTRA"/>
</dbReference>
<dbReference type="OrthoDB" id="9815017at2"/>
<evidence type="ECO:0000313" key="8">
    <source>
        <dbReference type="Proteomes" id="UP000009326"/>
    </source>
</evidence>
<evidence type="ECO:0000313" key="9">
    <source>
        <dbReference type="Proteomes" id="UP000051521"/>
    </source>
</evidence>
<dbReference type="GO" id="GO:0045892">
    <property type="term" value="P:negative regulation of DNA-templated transcription"/>
    <property type="evidence" value="ECO:0007669"/>
    <property type="project" value="TreeGrafter"/>
</dbReference>
<evidence type="ECO:0000313" key="6">
    <source>
        <dbReference type="EMBL" id="CCI87756.1"/>
    </source>
</evidence>
<dbReference type="FunFam" id="3.40.1410.10:FF:000008">
    <property type="entry name" value="Transcriptional regulator, GntR family"/>
    <property type="match status" value="1"/>
</dbReference>
<dbReference type="PANTHER" id="PTHR44846:SF5">
    <property type="entry name" value="HTH-TYPE TRANSCRIPTIONAL REGULATOR GMUR"/>
    <property type="match status" value="1"/>
</dbReference>
<keyword evidence="2" id="KW-0805">Transcription regulation</keyword>
<dbReference type="InterPro" id="IPR050679">
    <property type="entry name" value="Bact_HTH_transcr_reg"/>
</dbReference>
<dbReference type="PATRIC" id="fig|1423751.3.peg.756"/>
<organism evidence="6 8">
    <name type="scientific">Lactobacillus gigeriorum DSM 23908 = CRBIP 24.85</name>
    <dbReference type="NCBI Taxonomy" id="1423751"/>
    <lineage>
        <taxon>Bacteria</taxon>
        <taxon>Bacillati</taxon>
        <taxon>Bacillota</taxon>
        <taxon>Bacilli</taxon>
        <taxon>Lactobacillales</taxon>
        <taxon>Lactobacillaceae</taxon>
        <taxon>Lactobacillus</taxon>
    </lineage>
</organism>
<dbReference type="PRINTS" id="PR00035">
    <property type="entry name" value="HTHGNTR"/>
</dbReference>
<dbReference type="GO" id="GO:0003677">
    <property type="term" value="F:DNA binding"/>
    <property type="evidence" value="ECO:0007669"/>
    <property type="project" value="UniProtKB-KW"/>
</dbReference>
<dbReference type="Proteomes" id="UP000051521">
    <property type="component" value="Unassembled WGS sequence"/>
</dbReference>
<evidence type="ECO:0000256" key="2">
    <source>
        <dbReference type="ARBA" id="ARBA00023015"/>
    </source>
</evidence>
<dbReference type="SUPFAM" id="SSF46785">
    <property type="entry name" value="Winged helix' DNA-binding domain"/>
    <property type="match status" value="1"/>
</dbReference>
<dbReference type="SUPFAM" id="SSF64288">
    <property type="entry name" value="Chorismate lyase-like"/>
    <property type="match status" value="1"/>
</dbReference>
<dbReference type="STRING" id="1423751.FC38_GL000732"/>
<keyword evidence="4" id="KW-0804">Transcription</keyword>
<dbReference type="PANTHER" id="PTHR44846">
    <property type="entry name" value="MANNOSYL-D-GLYCERATE TRANSPORT/METABOLISM SYSTEM REPRESSOR MNGR-RELATED"/>
    <property type="match status" value="1"/>
</dbReference>
<evidence type="ECO:0000256" key="1">
    <source>
        <dbReference type="ARBA" id="ARBA00022491"/>
    </source>
</evidence>
<dbReference type="EMBL" id="AYZO01000002">
    <property type="protein sequence ID" value="KRN14648.1"/>
    <property type="molecule type" value="Genomic_DNA"/>
</dbReference>
<dbReference type="PROSITE" id="PS50949">
    <property type="entry name" value="HTH_GNTR"/>
    <property type="match status" value="1"/>
</dbReference>
<comment type="caution">
    <text evidence="6">The sequence shown here is derived from an EMBL/GenBank/DDBJ whole genome shotgun (WGS) entry which is preliminary data.</text>
</comment>
<dbReference type="InterPro" id="IPR036388">
    <property type="entry name" value="WH-like_DNA-bd_sf"/>
</dbReference>
<dbReference type="RefSeq" id="WP_008474075.1">
    <property type="nucleotide sequence ID" value="NZ_AYZO01000002.1"/>
</dbReference>
<evidence type="ECO:0000256" key="3">
    <source>
        <dbReference type="ARBA" id="ARBA00023125"/>
    </source>
</evidence>
<keyword evidence="3" id="KW-0238">DNA-binding</keyword>
<keyword evidence="9" id="KW-1185">Reference proteome</keyword>
<sequence>MAKAKYLQVAEEIKERIKAGIYKASTLLPDQETLAKELDVSRLTVKKALDGLERQGLVYKQSGLGTFVASQIPIKGKNDAPANLFMGLKKEIGPDRIKSKILHFSVEFPDEQIQANLELKKNEPIYNIIRLRLLDNEPFVIEHTFMPVKLVPNLDETILKDSVYSYIHKKLHLKFGRAYRRILACKSDKYDQKYLHAKEDDPMLELEQIVWLTNGQPIEYSLSRNRYDRRTYTIVENNRF</sequence>
<dbReference type="SMART" id="SM00345">
    <property type="entry name" value="HTH_GNTR"/>
    <property type="match status" value="1"/>
</dbReference>
<proteinExistence type="predicted"/>
<reference evidence="6 8" key="1">
    <citation type="submission" date="2012-06" db="EMBL/GenBank/DDBJ databases">
        <title>Draft genome sequence of Lactobacillus gigeriorum CRBIP 24.85T, isolated from chicken crop.</title>
        <authorList>
            <person name="Cousin S."/>
            <person name="Ma L."/>
            <person name="Creno S."/>
            <person name="Clermont D."/>
            <person name="Loux V."/>
            <person name="Bizet C."/>
            <person name="Bouchier C."/>
        </authorList>
    </citation>
    <scope>NUCLEOTIDE SEQUENCE [LARGE SCALE GENOMIC DNA]</scope>
    <source>
        <strain evidence="8">CRBIP 24.85T</strain>
        <strain evidence="6">Type strain: CRBIP 24.85</strain>
    </source>
</reference>
<gene>
    <name evidence="6" type="ORF">BN52_00305</name>
    <name evidence="7" type="ORF">FC38_GL000732</name>
</gene>